<dbReference type="RefSeq" id="WP_091731165.1">
    <property type="nucleotide sequence ID" value="NZ_FNQE01000025.1"/>
</dbReference>
<dbReference type="PANTHER" id="PTHR36842">
    <property type="entry name" value="PROTEIN TOLB HOMOLOG"/>
    <property type="match status" value="1"/>
</dbReference>
<dbReference type="EMBL" id="FNQE01000025">
    <property type="protein sequence ID" value="SDZ20992.1"/>
    <property type="molecule type" value="Genomic_DNA"/>
</dbReference>
<evidence type="ECO:0000313" key="1">
    <source>
        <dbReference type="EMBL" id="SDZ20992.1"/>
    </source>
</evidence>
<dbReference type="Gene3D" id="2.120.10.30">
    <property type="entry name" value="TolB, C-terminal domain"/>
    <property type="match status" value="1"/>
</dbReference>
<keyword evidence="2" id="KW-1185">Reference proteome</keyword>
<accession>A0A1H3R574</accession>
<evidence type="ECO:0000313" key="2">
    <source>
        <dbReference type="Proteomes" id="UP000198625"/>
    </source>
</evidence>
<dbReference type="PROSITE" id="PS51257">
    <property type="entry name" value="PROKAR_LIPOPROTEIN"/>
    <property type="match status" value="1"/>
</dbReference>
<dbReference type="OrthoDB" id="1947657at2"/>
<organism evidence="1 2">
    <name type="scientific">Proteiniborus ethanoligenes</name>
    <dbReference type="NCBI Taxonomy" id="415015"/>
    <lineage>
        <taxon>Bacteria</taxon>
        <taxon>Bacillati</taxon>
        <taxon>Bacillota</taxon>
        <taxon>Clostridia</taxon>
        <taxon>Eubacteriales</taxon>
        <taxon>Proteiniborus</taxon>
    </lineage>
</organism>
<gene>
    <name evidence="1" type="ORF">SAMN05660462_02219</name>
</gene>
<proteinExistence type="predicted"/>
<dbReference type="STRING" id="415015.SAMN05660462_02219"/>
<dbReference type="Proteomes" id="UP000198625">
    <property type="component" value="Unassembled WGS sequence"/>
</dbReference>
<dbReference type="InterPro" id="IPR011042">
    <property type="entry name" value="6-blade_b-propeller_TolB-like"/>
</dbReference>
<name>A0A1H3R574_9FIRM</name>
<sequence>MKKGILYVSLMLTLTACSPKSNTPLVDSSLSTNVTSDIEYKVEKTILSKGFQSISPAVELMEKDRGQYFLVKFGVVECSTASVDSISRVNNEVNIYTSVKKEWGKKDIVVPQILIKLEDIDDLPLKDLKFNVIPSNYKPIQIKFDRAQVLNKIYTQFKYTANTMPVVSLIKENSEYIWNVRLNNTFLKNNPSSPLFMFKAKINSDSGDILNAQPILLSETIDQGKIIDYAKDSFIAYVQREENDNISSESLWLYDLNSFEKRKIYSTNNSIFSVEFSPDLKKLAIIEYNGKLTDLYVVNLDSNLTQKITPMDRRHTWNIKWQNNHILCAVNNDDQKVSSIITLDTLNNEEMVLFKVNLNITNFDVNGDAFVLEESDFTKDISSLYFKKSDDKSRKISSGIEGKFIDDNRLIYRKKVEKEDKYELYIYDLKKNEETLLTDIDTREFSIVNKDTIFIVGKNNTSTDYSIYLYNLKKDESELLGQVLDKNIYYSHNLNTGFFSVVPSSDNADSQFIYGINFDELNEYEKDS</sequence>
<protein>
    <submittedName>
        <fullName evidence="1">Uncharacterized protein</fullName>
    </submittedName>
</protein>
<reference evidence="1 2" key="1">
    <citation type="submission" date="2016-10" db="EMBL/GenBank/DDBJ databases">
        <authorList>
            <person name="de Groot N.N."/>
        </authorList>
    </citation>
    <scope>NUCLEOTIDE SEQUENCE [LARGE SCALE GENOMIC DNA]</scope>
    <source>
        <strain evidence="1 2">DSM 21650</strain>
    </source>
</reference>
<dbReference type="AlphaFoldDB" id="A0A1H3R574"/>
<dbReference type="SUPFAM" id="SSF82171">
    <property type="entry name" value="DPP6 N-terminal domain-like"/>
    <property type="match status" value="1"/>
</dbReference>
<dbReference type="PANTHER" id="PTHR36842:SF1">
    <property type="entry name" value="PROTEIN TOLB"/>
    <property type="match status" value="1"/>
</dbReference>